<name>A0A1X0ZJB0_PSEPU</name>
<dbReference type="EMBL" id="NBWC01000049">
    <property type="protein sequence ID" value="ORL58818.1"/>
    <property type="molecule type" value="Genomic_DNA"/>
</dbReference>
<evidence type="ECO:0000313" key="1">
    <source>
        <dbReference type="EMBL" id="ORL58818.1"/>
    </source>
</evidence>
<comment type="caution">
    <text evidence="1">The sequence shown here is derived from an EMBL/GenBank/DDBJ whole genome shotgun (WGS) entry which is preliminary data.</text>
</comment>
<dbReference type="AlphaFoldDB" id="A0A1X0ZJB0"/>
<protein>
    <submittedName>
        <fullName evidence="1">Uncharacterized protein</fullName>
    </submittedName>
</protein>
<gene>
    <name evidence="1" type="ORF">B7H17_25160</name>
</gene>
<reference evidence="1 2" key="1">
    <citation type="submission" date="2017-04" db="EMBL/GenBank/DDBJ databases">
        <title>Presence of VIM-2 positive Pseudomonas species in chickens and their surrounding environment.</title>
        <authorList>
            <person name="Zhang R."/>
        </authorList>
    </citation>
    <scope>NUCLEOTIDE SEQUENCE [LARGE SCALE GENOMIC DNA]</scope>
    <source>
        <strain evidence="1 2">DZ-C18</strain>
    </source>
</reference>
<dbReference type="Proteomes" id="UP000193675">
    <property type="component" value="Unassembled WGS sequence"/>
</dbReference>
<evidence type="ECO:0000313" key="2">
    <source>
        <dbReference type="Proteomes" id="UP000193675"/>
    </source>
</evidence>
<organism evidence="1 2">
    <name type="scientific">Pseudomonas putida</name>
    <name type="common">Arthrobacter siderocapsulatus</name>
    <dbReference type="NCBI Taxonomy" id="303"/>
    <lineage>
        <taxon>Bacteria</taxon>
        <taxon>Pseudomonadati</taxon>
        <taxon>Pseudomonadota</taxon>
        <taxon>Gammaproteobacteria</taxon>
        <taxon>Pseudomonadales</taxon>
        <taxon>Pseudomonadaceae</taxon>
        <taxon>Pseudomonas</taxon>
    </lineage>
</organism>
<accession>A0A1X0ZJB0</accession>
<proteinExistence type="predicted"/>
<sequence>MIVLGGVNMRHQGSQTFKDWLVQGGPVTSIPGYDLFALIFGIVTMGMAYRFIWGSDTFSSTETAVAIVGASIAAFCSFKSHTAVR</sequence>